<dbReference type="STRING" id="283909.R7TFI8"/>
<dbReference type="AlphaFoldDB" id="R7TFI8"/>
<dbReference type="PANTHER" id="PTHR11266">
    <property type="entry name" value="PEROXISOMAL MEMBRANE PROTEIN 2, PXMP2 MPV17"/>
    <property type="match status" value="1"/>
</dbReference>
<proteinExistence type="inferred from homology"/>
<protein>
    <recommendedName>
        <fullName evidence="6">Mitochondrial inner membrane protein Mpv17</fullName>
    </recommendedName>
</protein>
<evidence type="ECO:0000256" key="5">
    <source>
        <dbReference type="ARBA" id="ARBA00023136"/>
    </source>
</evidence>
<feature type="transmembrane region" description="Helical" evidence="7">
    <location>
        <begin position="71"/>
        <end position="90"/>
    </location>
</feature>
<dbReference type="Proteomes" id="UP000014760">
    <property type="component" value="Unassembled WGS sequence"/>
</dbReference>
<reference evidence="10" key="1">
    <citation type="submission" date="2012-12" db="EMBL/GenBank/DDBJ databases">
        <authorList>
            <person name="Hellsten U."/>
            <person name="Grimwood J."/>
            <person name="Chapman J.A."/>
            <person name="Shapiro H."/>
            <person name="Aerts A."/>
            <person name="Otillar R.P."/>
            <person name="Terry A.Y."/>
            <person name="Boore J.L."/>
            <person name="Simakov O."/>
            <person name="Marletaz F."/>
            <person name="Cho S.-J."/>
            <person name="Edsinger-Gonzales E."/>
            <person name="Havlak P."/>
            <person name="Kuo D.-H."/>
            <person name="Larsson T."/>
            <person name="Lv J."/>
            <person name="Arendt D."/>
            <person name="Savage R."/>
            <person name="Osoegawa K."/>
            <person name="de Jong P."/>
            <person name="Lindberg D.R."/>
            <person name="Seaver E.C."/>
            <person name="Weisblat D.A."/>
            <person name="Putnam N.H."/>
            <person name="Grigoriev I.V."/>
            <person name="Rokhsar D.S."/>
        </authorList>
    </citation>
    <scope>NUCLEOTIDE SEQUENCE</scope>
    <source>
        <strain evidence="10">I ESC-2004</strain>
    </source>
</reference>
<keyword evidence="3 7" id="KW-0812">Transmembrane</keyword>
<dbReference type="GO" id="GO:1901858">
    <property type="term" value="P:regulation of mitochondrial DNA metabolic process"/>
    <property type="evidence" value="ECO:0007669"/>
    <property type="project" value="TreeGrafter"/>
</dbReference>
<name>R7TFI8_CAPTE</name>
<dbReference type="GO" id="GO:0005739">
    <property type="term" value="C:mitochondrion"/>
    <property type="evidence" value="ECO:0007669"/>
    <property type="project" value="TreeGrafter"/>
</dbReference>
<organism evidence="8">
    <name type="scientific">Capitella teleta</name>
    <name type="common">Polychaete worm</name>
    <dbReference type="NCBI Taxonomy" id="283909"/>
    <lineage>
        <taxon>Eukaryota</taxon>
        <taxon>Metazoa</taxon>
        <taxon>Spiralia</taxon>
        <taxon>Lophotrochozoa</taxon>
        <taxon>Annelida</taxon>
        <taxon>Polychaeta</taxon>
        <taxon>Sedentaria</taxon>
        <taxon>Scolecida</taxon>
        <taxon>Capitellidae</taxon>
        <taxon>Capitella</taxon>
    </lineage>
</organism>
<evidence type="ECO:0000313" key="8">
    <source>
        <dbReference type="EMBL" id="ELT92548.1"/>
    </source>
</evidence>
<comment type="similarity">
    <text evidence="2 7">Belongs to the peroxisomal membrane protein PXMP2/4 family.</text>
</comment>
<evidence type="ECO:0000313" key="9">
    <source>
        <dbReference type="EnsemblMetazoa" id="CapteP92614"/>
    </source>
</evidence>
<dbReference type="GO" id="GO:0015267">
    <property type="term" value="F:channel activity"/>
    <property type="evidence" value="ECO:0007669"/>
    <property type="project" value="TreeGrafter"/>
</dbReference>
<accession>R7TFI8</accession>
<evidence type="ECO:0000256" key="7">
    <source>
        <dbReference type="RuleBase" id="RU363053"/>
    </source>
</evidence>
<keyword evidence="4 7" id="KW-1133">Transmembrane helix</keyword>
<feature type="non-terminal residue" evidence="8">
    <location>
        <position position="1"/>
    </location>
</feature>
<dbReference type="FunCoup" id="R7TFI8">
    <property type="interactions" value="388"/>
</dbReference>
<sequence>AGTLMCTGDILAQVFIERKSRSTYDLKRSGRFFVFGACVVGPALRTWYGILDKIVVTTKKWGPLAKVTLDQSLFAPVFGGIFLYSMTLWGTKSHETSVLKLKQDYTTILLNNYKLWPAAQIVNFYFIPLQHRILYVNFIAVIWNTYLAYEANTEVRREPVAEKSS</sequence>
<dbReference type="PANTHER" id="PTHR11266:SF17">
    <property type="entry name" value="PROTEIN MPV17"/>
    <property type="match status" value="1"/>
</dbReference>
<dbReference type="EnsemblMetazoa" id="CapteT92614">
    <property type="protein sequence ID" value="CapteP92614"/>
    <property type="gene ID" value="CapteG92614"/>
</dbReference>
<dbReference type="HOGENOM" id="CLU_049109_8_3_1"/>
<evidence type="ECO:0000313" key="10">
    <source>
        <dbReference type="Proteomes" id="UP000014760"/>
    </source>
</evidence>
<dbReference type="Pfam" id="PF04117">
    <property type="entry name" value="Mpv17_PMP22"/>
    <property type="match status" value="1"/>
</dbReference>
<evidence type="ECO:0000256" key="3">
    <source>
        <dbReference type="ARBA" id="ARBA00022692"/>
    </source>
</evidence>
<dbReference type="OMA" id="WYQSKLA"/>
<keyword evidence="10" id="KW-1185">Reference proteome</keyword>
<dbReference type="OrthoDB" id="430207at2759"/>
<dbReference type="InterPro" id="IPR007248">
    <property type="entry name" value="Mpv17_PMP22"/>
</dbReference>
<reference evidence="8 10" key="2">
    <citation type="journal article" date="2013" name="Nature">
        <title>Insights into bilaterian evolution from three spiralian genomes.</title>
        <authorList>
            <person name="Simakov O."/>
            <person name="Marletaz F."/>
            <person name="Cho S.J."/>
            <person name="Edsinger-Gonzales E."/>
            <person name="Havlak P."/>
            <person name="Hellsten U."/>
            <person name="Kuo D.H."/>
            <person name="Larsson T."/>
            <person name="Lv J."/>
            <person name="Arendt D."/>
            <person name="Savage R."/>
            <person name="Osoegawa K."/>
            <person name="de Jong P."/>
            <person name="Grimwood J."/>
            <person name="Chapman J.A."/>
            <person name="Shapiro H."/>
            <person name="Aerts A."/>
            <person name="Otillar R.P."/>
            <person name="Terry A.Y."/>
            <person name="Boore J.L."/>
            <person name="Grigoriev I.V."/>
            <person name="Lindberg D.R."/>
            <person name="Seaver E.C."/>
            <person name="Weisblat D.A."/>
            <person name="Putnam N.H."/>
            <person name="Rokhsar D.S."/>
        </authorList>
    </citation>
    <scope>NUCLEOTIDE SEQUENCE</scope>
    <source>
        <strain evidence="8 10">I ESC-2004</strain>
    </source>
</reference>
<reference evidence="9" key="3">
    <citation type="submission" date="2015-06" db="UniProtKB">
        <authorList>
            <consortium name="EnsemblMetazoa"/>
        </authorList>
    </citation>
    <scope>IDENTIFICATION</scope>
</reference>
<feature type="transmembrane region" description="Helical" evidence="7">
    <location>
        <begin position="32"/>
        <end position="51"/>
    </location>
</feature>
<keyword evidence="5 7" id="KW-0472">Membrane</keyword>
<evidence type="ECO:0000256" key="6">
    <source>
        <dbReference type="ARBA" id="ARBA00049743"/>
    </source>
</evidence>
<evidence type="ECO:0000256" key="4">
    <source>
        <dbReference type="ARBA" id="ARBA00022989"/>
    </source>
</evidence>
<gene>
    <name evidence="8" type="ORF">CAPTEDRAFT_92614</name>
</gene>
<comment type="subcellular location">
    <subcellularLocation>
        <location evidence="1">Membrane</location>
        <topology evidence="1">Multi-pass membrane protein</topology>
    </subcellularLocation>
</comment>
<dbReference type="EMBL" id="AMQN01002800">
    <property type="status" value="NOT_ANNOTATED_CDS"/>
    <property type="molecule type" value="Genomic_DNA"/>
</dbReference>
<dbReference type="GO" id="GO:0016020">
    <property type="term" value="C:membrane"/>
    <property type="evidence" value="ECO:0007669"/>
    <property type="project" value="UniProtKB-SubCell"/>
</dbReference>
<dbReference type="EMBL" id="KB310082">
    <property type="protein sequence ID" value="ELT92548.1"/>
    <property type="molecule type" value="Genomic_DNA"/>
</dbReference>
<evidence type="ECO:0000256" key="1">
    <source>
        <dbReference type="ARBA" id="ARBA00004141"/>
    </source>
</evidence>
<evidence type="ECO:0000256" key="2">
    <source>
        <dbReference type="ARBA" id="ARBA00006824"/>
    </source>
</evidence>